<proteinExistence type="inferred from homology"/>
<comment type="similarity">
    <text evidence="2">Belongs to the binding-protein-dependent transport system permease family. FecCD subfamily.</text>
</comment>
<protein>
    <submittedName>
        <fullName evidence="9">Iron ABC transporter permease</fullName>
    </submittedName>
</protein>
<comment type="caution">
    <text evidence="9">The sequence shown here is derived from an EMBL/GenBank/DDBJ whole genome shotgun (WGS) entry which is preliminary data.</text>
</comment>
<dbReference type="FunFam" id="1.10.3470.10:FF:000001">
    <property type="entry name" value="Vitamin B12 ABC transporter permease BtuC"/>
    <property type="match status" value="1"/>
</dbReference>
<feature type="transmembrane region" description="Helical" evidence="8">
    <location>
        <begin position="104"/>
        <end position="123"/>
    </location>
</feature>
<comment type="subcellular location">
    <subcellularLocation>
        <location evidence="1">Cell membrane</location>
        <topology evidence="1">Multi-pass membrane protein</topology>
    </subcellularLocation>
</comment>
<keyword evidence="3" id="KW-0813">Transport</keyword>
<evidence type="ECO:0000256" key="6">
    <source>
        <dbReference type="ARBA" id="ARBA00022989"/>
    </source>
</evidence>
<evidence type="ECO:0000256" key="3">
    <source>
        <dbReference type="ARBA" id="ARBA00022448"/>
    </source>
</evidence>
<feature type="transmembrane region" description="Helical" evidence="8">
    <location>
        <begin position="71"/>
        <end position="92"/>
    </location>
</feature>
<reference evidence="9 10" key="1">
    <citation type="submission" date="2018-06" db="EMBL/GenBank/DDBJ databases">
        <title>Extensive metabolic versatility and redundancy in microbially diverse, dynamic hydrothermal sediments.</title>
        <authorList>
            <person name="Dombrowski N."/>
            <person name="Teske A."/>
            <person name="Baker B.J."/>
        </authorList>
    </citation>
    <scope>NUCLEOTIDE SEQUENCE [LARGE SCALE GENOMIC DNA]</scope>
    <source>
        <strain evidence="9">B30_G17</strain>
    </source>
</reference>
<dbReference type="SUPFAM" id="SSF81345">
    <property type="entry name" value="ABC transporter involved in vitamin B12 uptake, BtuC"/>
    <property type="match status" value="1"/>
</dbReference>
<evidence type="ECO:0000256" key="7">
    <source>
        <dbReference type="ARBA" id="ARBA00023136"/>
    </source>
</evidence>
<gene>
    <name evidence="9" type="ORF">DRJ21_02235</name>
</gene>
<feature type="transmembrane region" description="Helical" evidence="8">
    <location>
        <begin position="12"/>
        <end position="39"/>
    </location>
</feature>
<dbReference type="PANTHER" id="PTHR30472:SF25">
    <property type="entry name" value="ABC TRANSPORTER PERMEASE PROTEIN MJ0876-RELATED"/>
    <property type="match status" value="1"/>
</dbReference>
<keyword evidence="7 8" id="KW-0472">Membrane</keyword>
<evidence type="ECO:0000256" key="5">
    <source>
        <dbReference type="ARBA" id="ARBA00022692"/>
    </source>
</evidence>
<evidence type="ECO:0000256" key="4">
    <source>
        <dbReference type="ARBA" id="ARBA00022475"/>
    </source>
</evidence>
<evidence type="ECO:0000256" key="2">
    <source>
        <dbReference type="ARBA" id="ARBA00007935"/>
    </source>
</evidence>
<feature type="transmembrane region" description="Helical" evidence="8">
    <location>
        <begin position="202"/>
        <end position="223"/>
    </location>
</feature>
<feature type="transmembrane region" description="Helical" evidence="8">
    <location>
        <begin position="45"/>
        <end position="64"/>
    </location>
</feature>
<dbReference type="Proteomes" id="UP000281962">
    <property type="component" value="Unassembled WGS sequence"/>
</dbReference>
<dbReference type="CDD" id="cd06550">
    <property type="entry name" value="TM_ABC_iron-siderophores_like"/>
    <property type="match status" value="1"/>
</dbReference>
<feature type="transmembrane region" description="Helical" evidence="8">
    <location>
        <begin position="286"/>
        <end position="304"/>
    </location>
</feature>
<keyword evidence="5 8" id="KW-0812">Transmembrane</keyword>
<dbReference type="GO" id="GO:0022857">
    <property type="term" value="F:transmembrane transporter activity"/>
    <property type="evidence" value="ECO:0007669"/>
    <property type="project" value="InterPro"/>
</dbReference>
<evidence type="ECO:0000313" key="9">
    <source>
        <dbReference type="EMBL" id="RLE49656.1"/>
    </source>
</evidence>
<feature type="transmembrane region" description="Helical" evidence="8">
    <location>
        <begin position="243"/>
        <end position="274"/>
    </location>
</feature>
<feature type="transmembrane region" description="Helical" evidence="8">
    <location>
        <begin position="130"/>
        <end position="148"/>
    </location>
</feature>
<evidence type="ECO:0000256" key="1">
    <source>
        <dbReference type="ARBA" id="ARBA00004651"/>
    </source>
</evidence>
<organism evidence="9 10">
    <name type="scientific">Thermoproteota archaeon</name>
    <dbReference type="NCBI Taxonomy" id="2056631"/>
    <lineage>
        <taxon>Archaea</taxon>
        <taxon>Thermoproteota</taxon>
    </lineage>
</organism>
<evidence type="ECO:0000256" key="8">
    <source>
        <dbReference type="SAM" id="Phobius"/>
    </source>
</evidence>
<dbReference type="AlphaFoldDB" id="A0A497ERB5"/>
<evidence type="ECO:0000313" key="10">
    <source>
        <dbReference type="Proteomes" id="UP000281962"/>
    </source>
</evidence>
<dbReference type="Pfam" id="PF01032">
    <property type="entry name" value="FecCD"/>
    <property type="match status" value="1"/>
</dbReference>
<dbReference type="EMBL" id="QMQY01000091">
    <property type="protein sequence ID" value="RLE49656.1"/>
    <property type="molecule type" value="Genomic_DNA"/>
</dbReference>
<keyword evidence="4" id="KW-1003">Cell membrane</keyword>
<dbReference type="InterPro" id="IPR000522">
    <property type="entry name" value="ABC_transptr_permease_BtuC"/>
</dbReference>
<dbReference type="Gene3D" id="1.10.3470.10">
    <property type="entry name" value="ABC transporter involved in vitamin B12 uptake, BtuC"/>
    <property type="match status" value="1"/>
</dbReference>
<dbReference type="InterPro" id="IPR037294">
    <property type="entry name" value="ABC_BtuC-like"/>
</dbReference>
<accession>A0A497ERB5</accession>
<keyword evidence="6 8" id="KW-1133">Transmembrane helix</keyword>
<feature type="transmembrane region" description="Helical" evidence="8">
    <location>
        <begin position="160"/>
        <end position="181"/>
    </location>
</feature>
<dbReference type="PANTHER" id="PTHR30472">
    <property type="entry name" value="FERRIC ENTEROBACTIN TRANSPORT SYSTEM PERMEASE PROTEIN"/>
    <property type="match status" value="1"/>
</dbReference>
<sequence length="344" mass="37628">MQEYGYIQQVKWKITLLTLLAISIPIIFSVAISVGVFYIDPIKVFTILFLPNICLDPIEWTIIWNIRVPRALMALIAGAVLATSGISLQGVLRNPLVSPFTMGVSLGASFGAALAIVLGVSLIGYGQYIIMANAFLFALIACLTVLFIAKIKGMTSESVILAGIAMTYTFSALITLLQYLAQEWQLKILVHWMMGDLALANWRRLILIVPSIFICIPLFKYAWDLNSLMMGEEVARSLGTNPEYTRLICAILSALAVAIVVCITGPIGFIGLVSPHIARLIIGADYRFSIICSSLIGAIILLLADTIARIIIAPIELPVGVVTAFLGVPLFVYLLLKARRELWR</sequence>
<dbReference type="GO" id="GO:0005886">
    <property type="term" value="C:plasma membrane"/>
    <property type="evidence" value="ECO:0007669"/>
    <property type="project" value="UniProtKB-SubCell"/>
</dbReference>
<name>A0A497ERB5_9CREN</name>
<dbReference type="GO" id="GO:0033214">
    <property type="term" value="P:siderophore-iron import into cell"/>
    <property type="evidence" value="ECO:0007669"/>
    <property type="project" value="TreeGrafter"/>
</dbReference>
<feature type="transmembrane region" description="Helical" evidence="8">
    <location>
        <begin position="310"/>
        <end position="336"/>
    </location>
</feature>